<feature type="chain" id="PRO_5010697922" description="Curli production assembly/transport component CsgF" evidence="4">
    <location>
        <begin position="22"/>
        <end position="136"/>
    </location>
</feature>
<evidence type="ECO:0000313" key="6">
    <source>
        <dbReference type="Proteomes" id="UP000192472"/>
    </source>
</evidence>
<dbReference type="RefSeq" id="WP_084373742.1">
    <property type="nucleotide sequence ID" value="NZ_FWYF01000003.1"/>
</dbReference>
<accession>A0A1W2GK42</accession>
<dbReference type="AlphaFoldDB" id="A0A1W2GK42"/>
<evidence type="ECO:0000313" key="5">
    <source>
        <dbReference type="EMBL" id="SMD36852.1"/>
    </source>
</evidence>
<dbReference type="InterPro" id="IPR018893">
    <property type="entry name" value="T8SS_CsgF"/>
</dbReference>
<feature type="signal peptide" evidence="4">
    <location>
        <begin position="1"/>
        <end position="21"/>
    </location>
</feature>
<evidence type="ECO:0000256" key="1">
    <source>
        <dbReference type="ARBA" id="ARBA00003989"/>
    </source>
</evidence>
<proteinExistence type="predicted"/>
<dbReference type="Proteomes" id="UP000192472">
    <property type="component" value="Unassembled WGS sequence"/>
</dbReference>
<evidence type="ECO:0000256" key="2">
    <source>
        <dbReference type="ARBA" id="ARBA00014031"/>
    </source>
</evidence>
<name>A0A1W2GK42_REIFA</name>
<reference evidence="5 6" key="1">
    <citation type="submission" date="2017-04" db="EMBL/GenBank/DDBJ databases">
        <authorList>
            <person name="Afonso C.L."/>
            <person name="Miller P.J."/>
            <person name="Scott M.A."/>
            <person name="Spackman E."/>
            <person name="Goraichik I."/>
            <person name="Dimitrov K.M."/>
            <person name="Suarez D.L."/>
            <person name="Swayne D.E."/>
        </authorList>
    </citation>
    <scope>NUCLEOTIDE SEQUENCE [LARGE SCALE GENOMIC DNA]</scope>
    <source>
        <strain evidence="5 6">DSM 26133</strain>
    </source>
</reference>
<evidence type="ECO:0000256" key="3">
    <source>
        <dbReference type="ARBA" id="ARBA00022729"/>
    </source>
</evidence>
<keyword evidence="6" id="KW-1185">Reference proteome</keyword>
<dbReference type="STRING" id="692418.SAMN04488029_3103"/>
<dbReference type="EMBL" id="FWYF01000003">
    <property type="protein sequence ID" value="SMD36852.1"/>
    <property type="molecule type" value="Genomic_DNA"/>
</dbReference>
<organism evidence="5 6">
    <name type="scientific">Reichenbachiella faecimaris</name>
    <dbReference type="NCBI Taxonomy" id="692418"/>
    <lineage>
        <taxon>Bacteria</taxon>
        <taxon>Pseudomonadati</taxon>
        <taxon>Bacteroidota</taxon>
        <taxon>Cytophagia</taxon>
        <taxon>Cytophagales</taxon>
        <taxon>Reichenbachiellaceae</taxon>
        <taxon>Reichenbachiella</taxon>
    </lineage>
</organism>
<dbReference type="Pfam" id="PF10614">
    <property type="entry name" value="CsgF"/>
    <property type="match status" value="1"/>
</dbReference>
<protein>
    <recommendedName>
        <fullName evidence="2">Curli production assembly/transport component CsgF</fullName>
    </recommendedName>
</protein>
<evidence type="ECO:0000256" key="4">
    <source>
        <dbReference type="SAM" id="SignalP"/>
    </source>
</evidence>
<dbReference type="OrthoDB" id="1443407at2"/>
<sequence>MNLFKLFYALCLVYCSTQLYAQDFVYKPINPAFGGDTFNYNWLLSSAQEQNQYDEANANDPFGTGIDNFEENLNRQVLSLLSRQLVSDAFGEGTLQDGVYSIGSYEIEVSSNTSGINIYLFNTDDGSETTVAVPFY</sequence>
<gene>
    <name evidence="5" type="ORF">SAMN04488029_3103</name>
</gene>
<keyword evidence="3 4" id="KW-0732">Signal</keyword>
<comment type="function">
    <text evidence="1">May be involved in the biogenesis of curli organelles.</text>
</comment>